<reference evidence="3 4" key="1">
    <citation type="journal article" date="2021" name="Elife">
        <title>Chloroplast acquisition without the gene transfer in kleptoplastic sea slugs, Plakobranchus ocellatus.</title>
        <authorList>
            <person name="Maeda T."/>
            <person name="Takahashi S."/>
            <person name="Yoshida T."/>
            <person name="Shimamura S."/>
            <person name="Takaki Y."/>
            <person name="Nagai Y."/>
            <person name="Toyoda A."/>
            <person name="Suzuki Y."/>
            <person name="Arimoto A."/>
            <person name="Ishii H."/>
            <person name="Satoh N."/>
            <person name="Nishiyama T."/>
            <person name="Hasebe M."/>
            <person name="Maruyama T."/>
            <person name="Minagawa J."/>
            <person name="Obokata J."/>
            <person name="Shigenobu S."/>
        </authorList>
    </citation>
    <scope>NUCLEOTIDE SEQUENCE [LARGE SCALE GENOMIC DNA]</scope>
</reference>
<dbReference type="Proteomes" id="UP000762676">
    <property type="component" value="Unassembled WGS sequence"/>
</dbReference>
<evidence type="ECO:0000256" key="2">
    <source>
        <dbReference type="SAM" id="Phobius"/>
    </source>
</evidence>
<comment type="caution">
    <text evidence="3">The sequence shown here is derived from an EMBL/GenBank/DDBJ whole genome shotgun (WGS) entry which is preliminary data.</text>
</comment>
<feature type="transmembrane region" description="Helical" evidence="2">
    <location>
        <begin position="32"/>
        <end position="53"/>
    </location>
</feature>
<proteinExistence type="predicted"/>
<keyword evidence="2" id="KW-0812">Transmembrane</keyword>
<dbReference type="EMBL" id="BMAT01000378">
    <property type="protein sequence ID" value="GFR65307.1"/>
    <property type="molecule type" value="Genomic_DNA"/>
</dbReference>
<evidence type="ECO:0000313" key="3">
    <source>
        <dbReference type="EMBL" id="GFR65307.1"/>
    </source>
</evidence>
<sequence length="109" mass="12483">MRYGRPAQGDEIQDGDGLNRPVSQSSAVKPTLPMSVITSYVIVVGTQGLYCVLLKSRTEDHVLSLIPCLWTIWLCQVGDTRQTYAIFRLLEQPKAWKTRYFFLPQSTWF</sequence>
<keyword evidence="2" id="KW-0472">Membrane</keyword>
<feature type="region of interest" description="Disordered" evidence="1">
    <location>
        <begin position="1"/>
        <end position="26"/>
    </location>
</feature>
<keyword evidence="2" id="KW-1133">Transmembrane helix</keyword>
<organism evidence="3 4">
    <name type="scientific">Elysia marginata</name>
    <dbReference type="NCBI Taxonomy" id="1093978"/>
    <lineage>
        <taxon>Eukaryota</taxon>
        <taxon>Metazoa</taxon>
        <taxon>Spiralia</taxon>
        <taxon>Lophotrochozoa</taxon>
        <taxon>Mollusca</taxon>
        <taxon>Gastropoda</taxon>
        <taxon>Heterobranchia</taxon>
        <taxon>Euthyneura</taxon>
        <taxon>Panpulmonata</taxon>
        <taxon>Sacoglossa</taxon>
        <taxon>Placobranchoidea</taxon>
        <taxon>Plakobranchidae</taxon>
        <taxon>Elysia</taxon>
    </lineage>
</organism>
<dbReference type="AlphaFoldDB" id="A0AAV4EW68"/>
<evidence type="ECO:0000313" key="4">
    <source>
        <dbReference type="Proteomes" id="UP000762676"/>
    </source>
</evidence>
<gene>
    <name evidence="3" type="ORF">ElyMa_000200400</name>
</gene>
<protein>
    <submittedName>
        <fullName evidence="3">Uncharacterized protein</fullName>
    </submittedName>
</protein>
<evidence type="ECO:0000256" key="1">
    <source>
        <dbReference type="SAM" id="MobiDB-lite"/>
    </source>
</evidence>
<name>A0AAV4EW68_9GAST</name>
<keyword evidence="4" id="KW-1185">Reference proteome</keyword>
<accession>A0AAV4EW68</accession>